<dbReference type="RefSeq" id="XP_049316554.1">
    <property type="nucleotide sequence ID" value="XM_049460597.1"/>
</dbReference>
<dbReference type="PANTHER" id="PTHR47331">
    <property type="entry name" value="PHD-TYPE DOMAIN-CONTAINING PROTEIN"/>
    <property type="match status" value="1"/>
</dbReference>
<feature type="domain" description="Integrase catalytic" evidence="1">
    <location>
        <begin position="170"/>
        <end position="364"/>
    </location>
</feature>
<keyword evidence="2" id="KW-1185">Reference proteome</keyword>
<dbReference type="InterPro" id="IPR001584">
    <property type="entry name" value="Integrase_cat-core"/>
</dbReference>
<dbReference type="Pfam" id="PF18701">
    <property type="entry name" value="DUF5641"/>
    <property type="match status" value="1"/>
</dbReference>
<dbReference type="PANTHER" id="PTHR47331:SF1">
    <property type="entry name" value="GAG-LIKE PROTEIN"/>
    <property type="match status" value="1"/>
</dbReference>
<dbReference type="Gene3D" id="1.10.340.70">
    <property type="match status" value="1"/>
</dbReference>
<organism evidence="2 3">
    <name type="scientific">Bactrocera dorsalis</name>
    <name type="common">Oriental fruit fly</name>
    <name type="synonym">Dacus dorsalis</name>
    <dbReference type="NCBI Taxonomy" id="27457"/>
    <lineage>
        <taxon>Eukaryota</taxon>
        <taxon>Metazoa</taxon>
        <taxon>Ecdysozoa</taxon>
        <taxon>Arthropoda</taxon>
        <taxon>Hexapoda</taxon>
        <taxon>Insecta</taxon>
        <taxon>Pterygota</taxon>
        <taxon>Neoptera</taxon>
        <taxon>Endopterygota</taxon>
        <taxon>Diptera</taxon>
        <taxon>Brachycera</taxon>
        <taxon>Muscomorpha</taxon>
        <taxon>Tephritoidea</taxon>
        <taxon>Tephritidae</taxon>
        <taxon>Bactrocera</taxon>
        <taxon>Bactrocera</taxon>
    </lineage>
</organism>
<dbReference type="InterPro" id="IPR012337">
    <property type="entry name" value="RNaseH-like_sf"/>
</dbReference>
<dbReference type="InterPro" id="IPR036397">
    <property type="entry name" value="RNaseH_sf"/>
</dbReference>
<dbReference type="PROSITE" id="PS50994">
    <property type="entry name" value="INTEGRASE"/>
    <property type="match status" value="1"/>
</dbReference>
<gene>
    <name evidence="3" type="primary">LOC125779317</name>
</gene>
<dbReference type="GeneID" id="125779317"/>
<proteinExistence type="predicted"/>
<dbReference type="InterPro" id="IPR041588">
    <property type="entry name" value="Integrase_H2C2"/>
</dbReference>
<dbReference type="Proteomes" id="UP001652620">
    <property type="component" value="Chromosome 6"/>
</dbReference>
<dbReference type="Pfam" id="PF17921">
    <property type="entry name" value="Integrase_H2C2"/>
    <property type="match status" value="1"/>
</dbReference>
<name>A0ABM3K516_BACDO</name>
<protein>
    <submittedName>
        <fullName evidence="3">Uncharacterized protein LOC125779317</fullName>
    </submittedName>
</protein>
<dbReference type="InterPro" id="IPR040676">
    <property type="entry name" value="DUF5641"/>
</dbReference>
<evidence type="ECO:0000313" key="2">
    <source>
        <dbReference type="Proteomes" id="UP001652620"/>
    </source>
</evidence>
<sequence>MLKFIEQLKLKVEGVTYTHCDTLTHQDLQKAKVALIASTQTRYFSRDISLLRESKPIDKKSSLLVLNPFLDTKGLLRANGRLANSSLTYNERHPIIIPEKSPFATLLLNYIHILMLHAEQRRMQHMVRQEYYIPRLKPQIKKCIFMCKICTMHKQKMRTQIMAALPPERCNFAPPFTTTGVDFAGPFQIKASMLRSPTLMKGYVAVFLCFTTKVVHLELCTNLTTEAFLAAFARFVARRGFPSKIMSDNGKTFIGAQRATEKQFVDFLKQVSPDIIQKYAPQGINWQFIPPSAPHMGGLWESAVKSFKSHFKKLAGSYKFNYEEFTTLLAKIEAVLNSRPLTALLQDPSDFTALTPGHFLKGAPILATPEPGVESLSLLNRWERIKILHHNFSSRWKEDYIKDLHKRYRWKNTENAPKVGDCVLIACHLPNGGWAA</sequence>
<evidence type="ECO:0000313" key="3">
    <source>
        <dbReference type="RefSeq" id="XP_049316554.1"/>
    </source>
</evidence>
<dbReference type="SUPFAM" id="SSF53098">
    <property type="entry name" value="Ribonuclease H-like"/>
    <property type="match status" value="1"/>
</dbReference>
<accession>A0ABM3K516</accession>
<evidence type="ECO:0000259" key="1">
    <source>
        <dbReference type="PROSITE" id="PS50994"/>
    </source>
</evidence>
<dbReference type="Gene3D" id="3.30.420.10">
    <property type="entry name" value="Ribonuclease H-like superfamily/Ribonuclease H"/>
    <property type="match status" value="1"/>
</dbReference>
<reference evidence="3" key="1">
    <citation type="submission" date="2025-08" db="UniProtKB">
        <authorList>
            <consortium name="RefSeq"/>
        </authorList>
    </citation>
    <scope>IDENTIFICATION</scope>
    <source>
        <tissue evidence="3">Adult</tissue>
    </source>
</reference>